<organism evidence="1">
    <name type="scientific">marine metagenome</name>
    <dbReference type="NCBI Taxonomy" id="408172"/>
    <lineage>
        <taxon>unclassified sequences</taxon>
        <taxon>metagenomes</taxon>
        <taxon>ecological metagenomes</taxon>
    </lineage>
</organism>
<name>A0A383ETS0_9ZZZZ</name>
<reference evidence="1" key="1">
    <citation type="submission" date="2018-05" db="EMBL/GenBank/DDBJ databases">
        <authorList>
            <person name="Lanie J.A."/>
            <person name="Ng W.-L."/>
            <person name="Kazmierczak K.M."/>
            <person name="Andrzejewski T.M."/>
            <person name="Davidsen T.M."/>
            <person name="Wayne K.J."/>
            <person name="Tettelin H."/>
            <person name="Glass J.I."/>
            <person name="Rusch D."/>
            <person name="Podicherti R."/>
            <person name="Tsui H.-C.T."/>
            <person name="Winkler M.E."/>
        </authorList>
    </citation>
    <scope>NUCLEOTIDE SEQUENCE</scope>
</reference>
<proteinExistence type="predicted"/>
<dbReference type="EMBL" id="UINC01228356">
    <property type="protein sequence ID" value="SVE59635.1"/>
    <property type="molecule type" value="Genomic_DNA"/>
</dbReference>
<gene>
    <name evidence="1" type="ORF">METZ01_LOCUS512489</name>
</gene>
<accession>A0A383ETS0</accession>
<dbReference type="AlphaFoldDB" id="A0A383ETS0"/>
<protein>
    <submittedName>
        <fullName evidence="1">Uncharacterized protein</fullName>
    </submittedName>
</protein>
<sequence length="23" mass="2550">DQVLDAGVDAISKLFELQFKALE</sequence>
<evidence type="ECO:0000313" key="1">
    <source>
        <dbReference type="EMBL" id="SVE59635.1"/>
    </source>
</evidence>
<feature type="non-terminal residue" evidence="1">
    <location>
        <position position="1"/>
    </location>
</feature>